<accession>A0ABY7BR83</accession>
<evidence type="ECO:0000313" key="2">
    <source>
        <dbReference type="Proteomes" id="UP001164727"/>
    </source>
</evidence>
<dbReference type="EMBL" id="CP114006">
    <property type="protein sequence ID" value="WAN63094.1"/>
    <property type="molecule type" value="Genomic_DNA"/>
</dbReference>
<protein>
    <submittedName>
        <fullName evidence="1">Uncharacterized protein</fullName>
    </submittedName>
</protein>
<dbReference type="RefSeq" id="WP_268849943.1">
    <property type="nucleotide sequence ID" value="NZ_CP114006.1"/>
</dbReference>
<dbReference type="Proteomes" id="UP001164727">
    <property type="component" value="Chromosome"/>
</dbReference>
<reference evidence="1 2" key="1">
    <citation type="journal article" date="2023" name="Microbiol. Resour. Announc.">
        <title>Complete Genome of 'Candidatus Phytoplasma rubi' RS, a Phytopathogenic Bacterium Associated with Rubus Stunt Disease.</title>
        <authorList>
            <person name="Duckeck D."/>
            <person name="Zubert C."/>
            <person name="Bohm J.W."/>
            <person name="Carminati G."/>
            <person name="Schneider B."/>
            <person name="Kube M."/>
        </authorList>
    </citation>
    <scope>NUCLEOTIDE SEQUENCE [LARGE SCALE GENOMIC DNA]</scope>
    <source>
        <strain evidence="1 2">RS</strain>
    </source>
</reference>
<organism evidence="1 2">
    <name type="scientific">Candidatus Phytoplasma rubi</name>
    <dbReference type="NCBI Taxonomy" id="399025"/>
    <lineage>
        <taxon>Bacteria</taxon>
        <taxon>Bacillati</taxon>
        <taxon>Mycoplasmatota</taxon>
        <taxon>Mollicutes</taxon>
        <taxon>Acholeplasmatales</taxon>
        <taxon>Acholeplasmataceae</taxon>
        <taxon>Candidatus Phytoplasma</taxon>
        <taxon>16SrV (Elm yellows group)</taxon>
    </lineage>
</organism>
<evidence type="ECO:0000313" key="1">
    <source>
        <dbReference type="EMBL" id="WAN63094.1"/>
    </source>
</evidence>
<proteinExistence type="predicted"/>
<keyword evidence="2" id="KW-1185">Reference proteome</keyword>
<sequence length="61" mass="7661">MDYEGYKYLLEEDKDFYVNEVECPLQEEKRFESKNKTYYLHFNPKQKYITLYTEKMNTKEN</sequence>
<name>A0ABY7BR83_9MOLU</name>
<gene>
    <name evidence="1" type="ORF">RS022_00850</name>
</gene>